<dbReference type="GO" id="GO:0005886">
    <property type="term" value="C:plasma membrane"/>
    <property type="evidence" value="ECO:0007669"/>
    <property type="project" value="UniProtKB-SubCell"/>
</dbReference>
<evidence type="ECO:0000256" key="10">
    <source>
        <dbReference type="ARBA" id="ARBA00022840"/>
    </source>
</evidence>
<dbReference type="Gene3D" id="3.40.50.2300">
    <property type="match status" value="2"/>
</dbReference>
<feature type="domain" description="HPt" evidence="23">
    <location>
        <begin position="865"/>
        <end position="958"/>
    </location>
</feature>
<dbReference type="SUPFAM" id="SSF47384">
    <property type="entry name" value="Homodimeric domain of signal transducing histidine kinase"/>
    <property type="match status" value="1"/>
</dbReference>
<dbReference type="InterPro" id="IPR008207">
    <property type="entry name" value="Sig_transdc_His_kin_Hpt_dom"/>
</dbReference>
<evidence type="ECO:0000256" key="16">
    <source>
        <dbReference type="PROSITE-ProRule" id="PRU00169"/>
    </source>
</evidence>
<keyword evidence="25" id="KW-1185">Reference proteome</keyword>
<evidence type="ECO:0000259" key="23">
    <source>
        <dbReference type="PROSITE" id="PS50894"/>
    </source>
</evidence>
<dbReference type="SMART" id="SM00448">
    <property type="entry name" value="REC"/>
    <property type="match status" value="1"/>
</dbReference>
<dbReference type="InterPro" id="IPR004358">
    <property type="entry name" value="Sig_transdc_His_kin-like_C"/>
</dbReference>
<dbReference type="CDD" id="cd17546">
    <property type="entry name" value="REC_hyHK_CKI1_RcsC-like"/>
    <property type="match status" value="1"/>
</dbReference>
<keyword evidence="10" id="KW-0067">ATP-binding</keyword>
<evidence type="ECO:0000256" key="8">
    <source>
        <dbReference type="ARBA" id="ARBA00022741"/>
    </source>
</evidence>
<gene>
    <name evidence="24" type="ordered locus">Kole_0444</name>
</gene>
<dbReference type="PROSITE" id="PS50110">
    <property type="entry name" value="RESPONSE_REGULATORY"/>
    <property type="match status" value="1"/>
</dbReference>
<dbReference type="SUPFAM" id="SSF52172">
    <property type="entry name" value="CheY-like"/>
    <property type="match status" value="1"/>
</dbReference>
<dbReference type="InterPro" id="IPR001789">
    <property type="entry name" value="Sig_transdc_resp-reg_receiver"/>
</dbReference>
<dbReference type="OrthoDB" id="112712at2"/>
<dbReference type="KEGG" id="kol:Kole_0444"/>
<keyword evidence="17" id="KW-0175">Coiled coil</keyword>
<dbReference type="GO" id="GO:0005524">
    <property type="term" value="F:ATP binding"/>
    <property type="evidence" value="ECO:0007669"/>
    <property type="project" value="UniProtKB-KW"/>
</dbReference>
<dbReference type="SUPFAM" id="SSF55874">
    <property type="entry name" value="ATPase domain of HSP90 chaperone/DNA topoisomerase II/histidine kinase"/>
    <property type="match status" value="1"/>
</dbReference>
<dbReference type="Gene3D" id="6.10.340.10">
    <property type="match status" value="1"/>
</dbReference>
<reference evidence="24 25" key="1">
    <citation type="submission" date="2009-06" db="EMBL/GenBank/DDBJ databases">
        <title>Complete sequence of Thermotogales bacterium TBF 19.5.1.</title>
        <authorList>
            <consortium name="US DOE Joint Genome Institute"/>
            <person name="Lucas S."/>
            <person name="Copeland A."/>
            <person name="Lapidus A."/>
            <person name="Glavina del Rio T."/>
            <person name="Tice H."/>
            <person name="Bruce D."/>
            <person name="Goodwin L."/>
            <person name="Pitluck S."/>
            <person name="Chertkov O."/>
            <person name="Brettin T."/>
            <person name="Detter J.C."/>
            <person name="Han C."/>
            <person name="Schmutz J."/>
            <person name="Larimer F."/>
            <person name="Land M."/>
            <person name="Hauser L."/>
            <person name="Kyrpides N."/>
            <person name="Ovchinnikova G."/>
            <person name="Noll K."/>
        </authorList>
    </citation>
    <scope>NUCLEOTIDE SEQUENCE [LARGE SCALE GENOMIC DNA]</scope>
    <source>
        <strain evidence="25">ATCC BAA-1733 / DSM 21960 / TBF 19.5.1</strain>
    </source>
</reference>
<dbReference type="InterPro" id="IPR003660">
    <property type="entry name" value="HAMP_dom"/>
</dbReference>
<dbReference type="Pfam" id="PF02518">
    <property type="entry name" value="HATPase_c"/>
    <property type="match status" value="1"/>
</dbReference>
<comment type="subcellular location">
    <subcellularLocation>
        <location evidence="2">Cell membrane</location>
        <topology evidence="2">Multi-pass membrane protein</topology>
    </subcellularLocation>
</comment>
<dbReference type="PROSITE" id="PS50894">
    <property type="entry name" value="HPT"/>
    <property type="match status" value="1"/>
</dbReference>
<keyword evidence="7 19" id="KW-0812">Transmembrane</keyword>
<dbReference type="CDD" id="cd00088">
    <property type="entry name" value="HPT"/>
    <property type="match status" value="1"/>
</dbReference>
<dbReference type="Gene3D" id="1.20.120.160">
    <property type="entry name" value="HPT domain"/>
    <property type="match status" value="1"/>
</dbReference>
<feature type="compositionally biased region" description="Basic and acidic residues" evidence="18">
    <location>
        <begin position="832"/>
        <end position="849"/>
    </location>
</feature>
<evidence type="ECO:0000256" key="9">
    <source>
        <dbReference type="ARBA" id="ARBA00022777"/>
    </source>
</evidence>
<feature type="coiled-coil region" evidence="17">
    <location>
        <begin position="307"/>
        <end position="337"/>
    </location>
</feature>
<keyword evidence="6" id="KW-0808">Transferase</keyword>
<dbReference type="eggNOG" id="COG2198">
    <property type="taxonomic scope" value="Bacteria"/>
</dbReference>
<dbReference type="SUPFAM" id="SSF47226">
    <property type="entry name" value="Histidine-containing phosphotransfer domain, HPT domain"/>
    <property type="match status" value="1"/>
</dbReference>
<accession>C5CE59</accession>
<evidence type="ECO:0000256" key="5">
    <source>
        <dbReference type="ARBA" id="ARBA00022553"/>
    </source>
</evidence>
<comment type="catalytic activity">
    <reaction evidence="1">
        <text>ATP + protein L-histidine = ADP + protein N-phospho-L-histidine.</text>
        <dbReference type="EC" id="2.7.13.3"/>
    </reaction>
</comment>
<evidence type="ECO:0000256" key="7">
    <source>
        <dbReference type="ARBA" id="ARBA00022692"/>
    </source>
</evidence>
<dbReference type="FunFam" id="3.30.565.10:FF:000010">
    <property type="entry name" value="Sensor histidine kinase RcsC"/>
    <property type="match status" value="1"/>
</dbReference>
<evidence type="ECO:0000259" key="21">
    <source>
        <dbReference type="PROSITE" id="PS50110"/>
    </source>
</evidence>
<proteinExistence type="predicted"/>
<dbReference type="STRING" id="521045.Kole_0444"/>
<feature type="domain" description="Histidine kinase" evidence="20">
    <location>
        <begin position="344"/>
        <end position="560"/>
    </location>
</feature>
<dbReference type="PRINTS" id="PR00344">
    <property type="entry name" value="BCTRLSENSOR"/>
</dbReference>
<keyword evidence="14" id="KW-0131">Cell cycle</keyword>
<dbReference type="InterPro" id="IPR003661">
    <property type="entry name" value="HisK_dim/P_dom"/>
</dbReference>
<dbReference type="EC" id="2.7.13.3" evidence="3"/>
<dbReference type="Gene3D" id="3.30.565.10">
    <property type="entry name" value="Histidine kinase-like ATPase, C-terminal domain"/>
    <property type="match status" value="1"/>
</dbReference>
<feature type="domain" description="Response regulatory" evidence="21">
    <location>
        <begin position="698"/>
        <end position="812"/>
    </location>
</feature>
<evidence type="ECO:0000256" key="13">
    <source>
        <dbReference type="ARBA" id="ARBA00023136"/>
    </source>
</evidence>
<evidence type="ECO:0000256" key="2">
    <source>
        <dbReference type="ARBA" id="ARBA00004651"/>
    </source>
</evidence>
<evidence type="ECO:0000256" key="11">
    <source>
        <dbReference type="ARBA" id="ARBA00022989"/>
    </source>
</evidence>
<dbReference type="CDD" id="cd00082">
    <property type="entry name" value="HisKA"/>
    <property type="match status" value="1"/>
</dbReference>
<dbReference type="GO" id="GO:0000155">
    <property type="term" value="F:phosphorelay sensor kinase activity"/>
    <property type="evidence" value="ECO:0007669"/>
    <property type="project" value="InterPro"/>
</dbReference>
<keyword evidence="9 24" id="KW-0418">Kinase</keyword>
<evidence type="ECO:0000256" key="12">
    <source>
        <dbReference type="ARBA" id="ARBA00023012"/>
    </source>
</evidence>
<keyword evidence="5 16" id="KW-0597">Phosphoprotein</keyword>
<evidence type="ECO:0000256" key="6">
    <source>
        <dbReference type="ARBA" id="ARBA00022679"/>
    </source>
</evidence>
<dbReference type="HOGENOM" id="CLU_000445_104_15_0"/>
<feature type="domain" description="HAMP" evidence="22">
    <location>
        <begin position="264"/>
        <end position="315"/>
    </location>
</feature>
<dbReference type="InterPro" id="IPR005467">
    <property type="entry name" value="His_kinase_dom"/>
</dbReference>
<dbReference type="PROSITE" id="PS50885">
    <property type="entry name" value="HAMP"/>
    <property type="match status" value="1"/>
</dbReference>
<evidence type="ECO:0000259" key="20">
    <source>
        <dbReference type="PROSITE" id="PS50109"/>
    </source>
</evidence>
<evidence type="ECO:0000256" key="19">
    <source>
        <dbReference type="SAM" id="Phobius"/>
    </source>
</evidence>
<dbReference type="InterPro" id="IPR003594">
    <property type="entry name" value="HATPase_dom"/>
</dbReference>
<dbReference type="EMBL" id="CP001634">
    <property type="protein sequence ID" value="ACR79167.1"/>
    <property type="molecule type" value="Genomic_DNA"/>
</dbReference>
<dbReference type="Pfam" id="PF00512">
    <property type="entry name" value="HisKA"/>
    <property type="match status" value="1"/>
</dbReference>
<dbReference type="InterPro" id="IPR011006">
    <property type="entry name" value="CheY-like_superfamily"/>
</dbReference>
<dbReference type="eggNOG" id="COG0745">
    <property type="taxonomic scope" value="Bacteria"/>
</dbReference>
<dbReference type="PANTHER" id="PTHR45339:SF1">
    <property type="entry name" value="HYBRID SIGNAL TRANSDUCTION HISTIDINE KINASE J"/>
    <property type="match status" value="1"/>
</dbReference>
<dbReference type="CDD" id="cd16922">
    <property type="entry name" value="HATPase_EvgS-ArcB-TorS-like"/>
    <property type="match status" value="1"/>
</dbReference>
<evidence type="ECO:0000256" key="14">
    <source>
        <dbReference type="ARBA" id="ARBA00023306"/>
    </source>
</evidence>
<dbReference type="Gene3D" id="1.10.287.130">
    <property type="match status" value="1"/>
</dbReference>
<feature type="region of interest" description="Disordered" evidence="18">
    <location>
        <begin position="826"/>
        <end position="849"/>
    </location>
</feature>
<dbReference type="PANTHER" id="PTHR45339">
    <property type="entry name" value="HYBRID SIGNAL TRANSDUCTION HISTIDINE KINASE J"/>
    <property type="match status" value="1"/>
</dbReference>
<dbReference type="RefSeq" id="WP_012744954.1">
    <property type="nucleotide sequence ID" value="NC_012785.1"/>
</dbReference>
<dbReference type="InterPro" id="IPR036890">
    <property type="entry name" value="HATPase_C_sf"/>
</dbReference>
<dbReference type="Pfam" id="PF01627">
    <property type="entry name" value="Hpt"/>
    <property type="match status" value="1"/>
</dbReference>
<dbReference type="Proteomes" id="UP000002382">
    <property type="component" value="Chromosome"/>
</dbReference>
<keyword evidence="8" id="KW-0547">Nucleotide-binding</keyword>
<feature type="modified residue" description="Phosphohistidine" evidence="15">
    <location>
        <position position="904"/>
    </location>
</feature>
<evidence type="ECO:0000256" key="3">
    <source>
        <dbReference type="ARBA" id="ARBA00012438"/>
    </source>
</evidence>
<keyword evidence="11 19" id="KW-1133">Transmembrane helix</keyword>
<evidence type="ECO:0000256" key="17">
    <source>
        <dbReference type="SAM" id="Coils"/>
    </source>
</evidence>
<sequence length="958" mass="108827">MKKLSNKVSLEFFIFVLSVLIVVVIAFSLSLSHSARDEYTRYLEIKKQNVYKWFAELRNEYKQLYEVYIETGIVDDDIDLLIELEGDGRVNIVKNLIGVGFDEIASLVQSGSKVVLLNSEPVYLMVFETPNKQAIIGSIFDGELIGSLSKYLGEDATVFISYNDHYIVPQEFIQTGIYVRSVIQQSKEATSRPFVVSQPRGILSIFGWGQVYLTDSVDIAGVKVFVLQSETLLVQLVNRLIPIMFLIVVGVVFFSLVFSWSLNRYISTALDSILSGFTSIRDGSFERVKFKSNDELGKISMELNKTMEFIEMTLEKLRKSNELLRKATAEARQASRMKSEFLANMSHEMRTPMNAILGFTELLLSEETNEEKRKHLVTIYRSGEHLLSLINDVLDLSKIESGKMQIYEEIYSPRNLLKELVETYLPMAYSKGLHLAYSLDNNVPEYVVGDAFRIKQILTNLVSNGIKFTSQGYITIQANYKEGKITYIVNDTGIGIPEEKLDKIFEPFTQLDRTMSRKYGGMGLGLAITKKLVDLMNGKLYIESHIGKGTKVVVSLPTKLPSKEEIEKVINKKEDTNKVVLIAGKDKNFFENIASLLSRYNIKHRTTLNISMLPLLCKEAKYMLVIVDLDRISENDLSILDTVKKSETPVVLVAKDARENIEGFEVLTRPISEKKLIEIISRYLKEDLYPVHEFSSKEILVVEDNKANQVLIKKMLEKVGFKVDVAGNGKEALEKIKEKTYSLIIMDMQMPVMDGYTATRKIREKGLKVPVIALTAHTLRGDEAKSLEAGCDGYLGKPVKQKELIDAIVYFLRIQEELETTRFEPVQTPDQKTGKAEEKIGEPPKNPRNDIEKRIQELSTNMGLTLEEAREMFEEYENYLRESIMQLKELSLKEDFEAIDREGHSLKGSGKMYSVVEVSEIGVKLQNAAKAKKKDKILQLISELEKLIDQIWGSDQNS</sequence>
<feature type="modified residue" description="4-aspartylphosphate" evidence="16">
    <location>
        <position position="747"/>
    </location>
</feature>
<dbReference type="FunFam" id="1.10.287.130:FF:000038">
    <property type="entry name" value="Sensory transduction histidine kinase"/>
    <property type="match status" value="1"/>
</dbReference>
<dbReference type="SMART" id="SM00387">
    <property type="entry name" value="HATPase_c"/>
    <property type="match status" value="1"/>
</dbReference>
<dbReference type="PROSITE" id="PS50109">
    <property type="entry name" value="HIS_KIN"/>
    <property type="match status" value="1"/>
</dbReference>
<dbReference type="InterPro" id="IPR036097">
    <property type="entry name" value="HisK_dim/P_sf"/>
</dbReference>
<dbReference type="InterPro" id="IPR036641">
    <property type="entry name" value="HPT_dom_sf"/>
</dbReference>
<feature type="transmembrane region" description="Helical" evidence="19">
    <location>
        <begin position="12"/>
        <end position="31"/>
    </location>
</feature>
<evidence type="ECO:0000256" key="1">
    <source>
        <dbReference type="ARBA" id="ARBA00000085"/>
    </source>
</evidence>
<keyword evidence="12" id="KW-0902">Two-component regulatory system</keyword>
<evidence type="ECO:0000313" key="24">
    <source>
        <dbReference type="EMBL" id="ACR79167.1"/>
    </source>
</evidence>
<feature type="transmembrane region" description="Helical" evidence="19">
    <location>
        <begin position="240"/>
        <end position="262"/>
    </location>
</feature>
<evidence type="ECO:0000256" key="18">
    <source>
        <dbReference type="SAM" id="MobiDB-lite"/>
    </source>
</evidence>
<dbReference type="eggNOG" id="COG2205">
    <property type="taxonomic scope" value="Bacteria"/>
</dbReference>
<protein>
    <recommendedName>
        <fullName evidence="3">histidine kinase</fullName>
        <ecNumber evidence="3">2.7.13.3</ecNumber>
    </recommendedName>
</protein>
<evidence type="ECO:0000313" key="25">
    <source>
        <dbReference type="Proteomes" id="UP000002382"/>
    </source>
</evidence>
<keyword evidence="13 19" id="KW-0472">Membrane</keyword>
<organism evidence="24 25">
    <name type="scientific">Kosmotoga olearia (strain ATCC BAA-1733 / DSM 21960 / TBF 19.5.1)</name>
    <dbReference type="NCBI Taxonomy" id="521045"/>
    <lineage>
        <taxon>Bacteria</taxon>
        <taxon>Thermotogati</taxon>
        <taxon>Thermotogota</taxon>
        <taxon>Thermotogae</taxon>
        <taxon>Kosmotogales</taxon>
        <taxon>Kosmotogaceae</taxon>
        <taxon>Kosmotoga</taxon>
    </lineage>
</organism>
<dbReference type="Pfam" id="PF00072">
    <property type="entry name" value="Response_reg"/>
    <property type="match status" value="1"/>
</dbReference>
<name>C5CE59_KOSOT</name>
<dbReference type="SMART" id="SM00388">
    <property type="entry name" value="HisKA"/>
    <property type="match status" value="1"/>
</dbReference>
<reference evidence="24 25" key="2">
    <citation type="journal article" date="2011" name="J. Bacteriol.">
        <title>Genome Sequence of Kosmotoga olearia Strain TBF 19.5.1, a Thermophilic Bacterium with a Wide Growth Temperature Range, Isolated from the Troll B Oil Platform in the North Sea.</title>
        <authorList>
            <person name="Swithers K.S."/>
            <person name="Dipippo J.L."/>
            <person name="Bruce D.C."/>
            <person name="Detter C."/>
            <person name="Tapia R."/>
            <person name="Han S."/>
            <person name="Goodwin L.A."/>
            <person name="Han J."/>
            <person name="Woyke T."/>
            <person name="Pitluck S."/>
            <person name="Pennacchio L."/>
            <person name="Nolan M."/>
            <person name="Mikhailova N."/>
            <person name="Land M.L."/>
            <person name="Nesbo C.L."/>
            <person name="Gogarten J.P."/>
            <person name="Noll K.M."/>
        </authorList>
    </citation>
    <scope>NUCLEOTIDE SEQUENCE [LARGE SCALE GENOMIC DNA]</scope>
    <source>
        <strain evidence="25">ATCC BAA-1733 / DSM 21960 / TBF 19.5.1</strain>
    </source>
</reference>
<keyword evidence="4" id="KW-1003">Cell membrane</keyword>
<dbReference type="AlphaFoldDB" id="C5CE59"/>
<evidence type="ECO:0000256" key="15">
    <source>
        <dbReference type="PROSITE-ProRule" id="PRU00110"/>
    </source>
</evidence>
<evidence type="ECO:0000259" key="22">
    <source>
        <dbReference type="PROSITE" id="PS50885"/>
    </source>
</evidence>
<evidence type="ECO:0000256" key="4">
    <source>
        <dbReference type="ARBA" id="ARBA00022475"/>
    </source>
</evidence>